<dbReference type="InterPro" id="IPR019734">
    <property type="entry name" value="TPR_rpt"/>
</dbReference>
<evidence type="ECO:0000313" key="5">
    <source>
        <dbReference type="Proteomes" id="UP001526143"/>
    </source>
</evidence>
<keyword evidence="2 3" id="KW-0802">TPR repeat</keyword>
<dbReference type="SMART" id="SM00028">
    <property type="entry name" value="TPR"/>
    <property type="match status" value="2"/>
</dbReference>
<dbReference type="Proteomes" id="UP001526143">
    <property type="component" value="Unassembled WGS sequence"/>
</dbReference>
<evidence type="ECO:0000256" key="2">
    <source>
        <dbReference type="ARBA" id="ARBA00022803"/>
    </source>
</evidence>
<dbReference type="InterPro" id="IPR011990">
    <property type="entry name" value="TPR-like_helical_dom_sf"/>
</dbReference>
<evidence type="ECO:0000313" key="4">
    <source>
        <dbReference type="EMBL" id="MCV3214499.1"/>
    </source>
</evidence>
<protein>
    <submittedName>
        <fullName evidence="4">Tetratricopeptide repeat protein</fullName>
    </submittedName>
</protein>
<sequence>MLYNQSLELTERIGNLEGKAATLHQLAIIYANWGDVDEAIALLQKSLELEERIGNVQGFAMTLWWLGGLAQKQGDFATAIKYLQPSLEILQRLKSPDAEKVSKIIAKVQEKVKSKTVE</sequence>
<comment type="caution">
    <text evidence="4">The sequence shown here is derived from an EMBL/GenBank/DDBJ whole genome shotgun (WGS) entry which is preliminary data.</text>
</comment>
<dbReference type="RefSeq" id="WP_263746077.1">
    <property type="nucleotide sequence ID" value="NZ_JAOWRF010000196.1"/>
</dbReference>
<organism evidence="4 5">
    <name type="scientific">Plectonema radiosum NIES-515</name>
    <dbReference type="NCBI Taxonomy" id="2986073"/>
    <lineage>
        <taxon>Bacteria</taxon>
        <taxon>Bacillati</taxon>
        <taxon>Cyanobacteriota</taxon>
        <taxon>Cyanophyceae</taxon>
        <taxon>Oscillatoriophycideae</taxon>
        <taxon>Oscillatoriales</taxon>
        <taxon>Microcoleaceae</taxon>
        <taxon>Plectonema</taxon>
    </lineage>
</organism>
<keyword evidence="5" id="KW-1185">Reference proteome</keyword>
<gene>
    <name evidence="4" type="ORF">OGM63_13420</name>
</gene>
<keyword evidence="1" id="KW-0677">Repeat</keyword>
<feature type="repeat" description="TPR" evidence="3">
    <location>
        <begin position="20"/>
        <end position="53"/>
    </location>
</feature>
<evidence type="ECO:0000256" key="1">
    <source>
        <dbReference type="ARBA" id="ARBA00022737"/>
    </source>
</evidence>
<dbReference type="PANTHER" id="PTHR45641">
    <property type="entry name" value="TETRATRICOPEPTIDE REPEAT PROTEIN (AFU_ORTHOLOGUE AFUA_6G03870)"/>
    <property type="match status" value="1"/>
</dbReference>
<dbReference type="PANTHER" id="PTHR45641:SF19">
    <property type="entry name" value="NEPHROCYSTIN-3"/>
    <property type="match status" value="1"/>
</dbReference>
<dbReference type="EMBL" id="JAOWRF010000196">
    <property type="protein sequence ID" value="MCV3214499.1"/>
    <property type="molecule type" value="Genomic_DNA"/>
</dbReference>
<reference evidence="4 5" key="1">
    <citation type="submission" date="2022-10" db="EMBL/GenBank/DDBJ databases">
        <title>Identification of biosynthetic pathway for the production of the potent trypsin inhibitor radiosumin.</title>
        <authorList>
            <person name="Fewer D.P."/>
            <person name="Delbaje E."/>
            <person name="Ouyang X."/>
            <person name="Agostino P.D."/>
            <person name="Wahlsten M."/>
            <person name="Jokela J."/>
            <person name="Permi P."/>
            <person name="Haapaniemi E."/>
            <person name="Koistinen H."/>
        </authorList>
    </citation>
    <scope>NUCLEOTIDE SEQUENCE [LARGE SCALE GENOMIC DNA]</scope>
    <source>
        <strain evidence="4 5">NIES-515</strain>
    </source>
</reference>
<accession>A0ABT3AZE9</accession>
<dbReference type="Gene3D" id="1.25.40.10">
    <property type="entry name" value="Tetratricopeptide repeat domain"/>
    <property type="match status" value="1"/>
</dbReference>
<dbReference type="PROSITE" id="PS50005">
    <property type="entry name" value="TPR"/>
    <property type="match status" value="1"/>
</dbReference>
<dbReference type="Pfam" id="PF13424">
    <property type="entry name" value="TPR_12"/>
    <property type="match status" value="1"/>
</dbReference>
<name>A0ABT3AZE9_9CYAN</name>
<dbReference type="SUPFAM" id="SSF48452">
    <property type="entry name" value="TPR-like"/>
    <property type="match status" value="1"/>
</dbReference>
<proteinExistence type="predicted"/>
<evidence type="ECO:0000256" key="3">
    <source>
        <dbReference type="PROSITE-ProRule" id="PRU00339"/>
    </source>
</evidence>